<dbReference type="PANTHER" id="PTHR12537:SF133">
    <property type="entry name" value="OS03G0193150 PROTEIN"/>
    <property type="match status" value="1"/>
</dbReference>
<name>A0A8T0N6S2_PANVG</name>
<gene>
    <name evidence="5" type="ORF">PVAP13_9NG821677</name>
</gene>
<dbReference type="EMBL" id="CM029054">
    <property type="protein sequence ID" value="KAG2542794.1"/>
    <property type="molecule type" value="Genomic_DNA"/>
</dbReference>
<feature type="repeat" description="Pumilio" evidence="3">
    <location>
        <begin position="64"/>
        <end position="99"/>
    </location>
</feature>
<organism evidence="5 6">
    <name type="scientific">Panicum virgatum</name>
    <name type="common">Blackwell switchgrass</name>
    <dbReference type="NCBI Taxonomy" id="38727"/>
    <lineage>
        <taxon>Eukaryota</taxon>
        <taxon>Viridiplantae</taxon>
        <taxon>Streptophyta</taxon>
        <taxon>Embryophyta</taxon>
        <taxon>Tracheophyta</taxon>
        <taxon>Spermatophyta</taxon>
        <taxon>Magnoliopsida</taxon>
        <taxon>Liliopsida</taxon>
        <taxon>Poales</taxon>
        <taxon>Poaceae</taxon>
        <taxon>PACMAD clade</taxon>
        <taxon>Panicoideae</taxon>
        <taxon>Panicodae</taxon>
        <taxon>Paniceae</taxon>
        <taxon>Panicinae</taxon>
        <taxon>Panicum</taxon>
        <taxon>Panicum sect. Hiantes</taxon>
    </lineage>
</organism>
<comment type="caution">
    <text evidence="5">The sequence shown here is derived from an EMBL/GenBank/DDBJ whole genome shotgun (WGS) entry which is preliminary data.</text>
</comment>
<dbReference type="PANTHER" id="PTHR12537">
    <property type="entry name" value="RNA BINDING PROTEIN PUMILIO-RELATED"/>
    <property type="match status" value="1"/>
</dbReference>
<evidence type="ECO:0000256" key="2">
    <source>
        <dbReference type="ARBA" id="ARBA00022845"/>
    </source>
</evidence>
<dbReference type="PROSITE" id="PS50303">
    <property type="entry name" value="PUM_HD"/>
    <property type="match status" value="1"/>
</dbReference>
<dbReference type="Gene3D" id="1.25.10.10">
    <property type="entry name" value="Leucine-rich Repeat Variant"/>
    <property type="match status" value="1"/>
</dbReference>
<dbReference type="InterPro" id="IPR011989">
    <property type="entry name" value="ARM-like"/>
</dbReference>
<dbReference type="SUPFAM" id="SSF48371">
    <property type="entry name" value="ARM repeat"/>
    <property type="match status" value="1"/>
</dbReference>
<reference evidence="5" key="1">
    <citation type="submission" date="2020-05" db="EMBL/GenBank/DDBJ databases">
        <title>WGS assembly of Panicum virgatum.</title>
        <authorList>
            <person name="Lovell J.T."/>
            <person name="Jenkins J."/>
            <person name="Shu S."/>
            <person name="Juenger T.E."/>
            <person name="Schmutz J."/>
        </authorList>
    </citation>
    <scope>NUCLEOTIDE SEQUENCE</scope>
    <source>
        <strain evidence="5">AP13</strain>
    </source>
</reference>
<feature type="domain" description="PUM-HD" evidence="4">
    <location>
        <begin position="1"/>
        <end position="205"/>
    </location>
</feature>
<dbReference type="GO" id="GO:0006417">
    <property type="term" value="P:regulation of translation"/>
    <property type="evidence" value="ECO:0007669"/>
    <property type="project" value="UniProtKB-KW"/>
</dbReference>
<evidence type="ECO:0000259" key="4">
    <source>
        <dbReference type="PROSITE" id="PS50303"/>
    </source>
</evidence>
<dbReference type="InterPro" id="IPR016024">
    <property type="entry name" value="ARM-type_fold"/>
</dbReference>
<keyword evidence="6" id="KW-1185">Reference proteome</keyword>
<accession>A0A8T0N6S2</accession>
<dbReference type="GO" id="GO:0003729">
    <property type="term" value="F:mRNA binding"/>
    <property type="evidence" value="ECO:0007669"/>
    <property type="project" value="TreeGrafter"/>
</dbReference>
<evidence type="ECO:0000313" key="6">
    <source>
        <dbReference type="Proteomes" id="UP000823388"/>
    </source>
</evidence>
<keyword evidence="1" id="KW-0677">Repeat</keyword>
<sequence>MERRKGDVLLHHCFMFLPYEDCKIIIRVAIASIDDMISSPIGCRCLGVCLSNARDGELQTLEENIARRAIAIATDQCGAKFLQHALRFGSEELKVRIAERVAQNMVDLSGHSLGNYAVEACFRLTGSDEALRCVLSAFLLLSPGELEALVRGPHSNCVLAKLLDTGKRYSPSLAEALAKRIDALPAAVRQDEHARVLMWVIHRLFHTSTSSRSPSNRQ</sequence>
<evidence type="ECO:0000256" key="3">
    <source>
        <dbReference type="PROSITE-ProRule" id="PRU00317"/>
    </source>
</evidence>
<dbReference type="Pfam" id="PF00806">
    <property type="entry name" value="PUF"/>
    <property type="match status" value="2"/>
</dbReference>
<dbReference type="Proteomes" id="UP000823388">
    <property type="component" value="Chromosome 9N"/>
</dbReference>
<evidence type="ECO:0000256" key="1">
    <source>
        <dbReference type="ARBA" id="ARBA00022737"/>
    </source>
</evidence>
<keyword evidence="2" id="KW-0810">Translation regulation</keyword>
<dbReference type="AlphaFoldDB" id="A0A8T0N6S2"/>
<dbReference type="InterPro" id="IPR001313">
    <property type="entry name" value="Pumilio_RNA-bd_rpt"/>
</dbReference>
<dbReference type="InterPro" id="IPR033133">
    <property type="entry name" value="PUM-HD"/>
</dbReference>
<dbReference type="PROSITE" id="PS50302">
    <property type="entry name" value="PUM"/>
    <property type="match status" value="1"/>
</dbReference>
<protein>
    <recommendedName>
        <fullName evidence="4">PUM-HD domain-containing protein</fullName>
    </recommendedName>
</protein>
<evidence type="ECO:0000313" key="5">
    <source>
        <dbReference type="EMBL" id="KAG2542794.1"/>
    </source>
</evidence>
<dbReference type="GO" id="GO:0005737">
    <property type="term" value="C:cytoplasm"/>
    <property type="evidence" value="ECO:0007669"/>
    <property type="project" value="TreeGrafter"/>
</dbReference>
<proteinExistence type="predicted"/>